<gene>
    <name evidence="1" type="ORF">GL4_1276</name>
</gene>
<proteinExistence type="predicted"/>
<evidence type="ECO:0000313" key="2">
    <source>
        <dbReference type="Proteomes" id="UP000031643"/>
    </source>
</evidence>
<dbReference type="OrthoDB" id="7068681at2"/>
<dbReference type="KEGG" id="mcg:GL4_1276"/>
<evidence type="ECO:0000313" key="1">
    <source>
        <dbReference type="EMBL" id="BAQ16734.1"/>
    </source>
</evidence>
<reference evidence="1 2" key="1">
    <citation type="submission" date="2014-09" db="EMBL/GenBank/DDBJ databases">
        <title>Genome sequencing of Methyloceanibacter caenitepidi Gela4.</title>
        <authorList>
            <person name="Takeuchi M."/>
            <person name="Susumu S."/>
            <person name="Kamagata Y."/>
            <person name="Oshima K."/>
            <person name="Hattori M."/>
            <person name="Iwasaki W."/>
        </authorList>
    </citation>
    <scope>NUCLEOTIDE SEQUENCE [LARGE SCALE GENOMIC DNA]</scope>
    <source>
        <strain evidence="1 2">Gela4</strain>
    </source>
</reference>
<name>A0A0A8K413_9HYPH</name>
<dbReference type="EMBL" id="AP014648">
    <property type="protein sequence ID" value="BAQ16734.1"/>
    <property type="molecule type" value="Genomic_DNA"/>
</dbReference>
<sequence length="79" mass="8971">MTSNANAIMQYSFLYVFANDGTIDAQELAMLEKLALEDGTVDDQERDMLSRIFARVTAQSVSPDVWDEICRFKAKYQIA</sequence>
<organism evidence="1 2">
    <name type="scientific">Methyloceanibacter caenitepidi</name>
    <dbReference type="NCBI Taxonomy" id="1384459"/>
    <lineage>
        <taxon>Bacteria</taxon>
        <taxon>Pseudomonadati</taxon>
        <taxon>Pseudomonadota</taxon>
        <taxon>Alphaproteobacteria</taxon>
        <taxon>Hyphomicrobiales</taxon>
        <taxon>Hyphomicrobiaceae</taxon>
        <taxon>Methyloceanibacter</taxon>
    </lineage>
</organism>
<dbReference type="RefSeq" id="WP_045365689.1">
    <property type="nucleotide sequence ID" value="NZ_AP014648.1"/>
</dbReference>
<accession>A0A0A8K413</accession>
<protein>
    <recommendedName>
        <fullName evidence="3">Co-chaperone DjlA N-terminal domain-containing protein</fullName>
    </recommendedName>
</protein>
<evidence type="ECO:0008006" key="3">
    <source>
        <dbReference type="Google" id="ProtNLM"/>
    </source>
</evidence>
<dbReference type="HOGENOM" id="CLU_194615_0_0_5"/>
<dbReference type="AlphaFoldDB" id="A0A0A8K413"/>
<keyword evidence="2" id="KW-1185">Reference proteome</keyword>
<dbReference type="Proteomes" id="UP000031643">
    <property type="component" value="Chromosome"/>
</dbReference>
<dbReference type="STRING" id="1384459.GL4_1276"/>